<protein>
    <submittedName>
        <fullName evidence="13">Uncharacterized protein LOC101857435</fullName>
    </submittedName>
</protein>
<feature type="region of interest" description="Disordered" evidence="9">
    <location>
        <begin position="230"/>
        <end position="264"/>
    </location>
</feature>
<keyword evidence="7" id="KW-0406">Ion transport</keyword>
<feature type="compositionally biased region" description="Basic residues" evidence="9">
    <location>
        <begin position="97"/>
        <end position="109"/>
    </location>
</feature>
<name>A0ABM1W019_APLCA</name>
<feature type="compositionally biased region" description="Basic and acidic residues" evidence="9">
    <location>
        <begin position="618"/>
        <end position="627"/>
    </location>
</feature>
<evidence type="ECO:0000259" key="11">
    <source>
        <dbReference type="Pfam" id="PF00955"/>
    </source>
</evidence>
<sequence>MIASQISEDPAEMENASEPTEDFAWEVPEPRPRLNRAGRVRRMRRRSRRGGVGEEAFRGGAVRGGPRDRTEAYEEEGGEDSGRPVLRGQRRGEPYRVRGRFFRGPRRAYPRRDPDGRTQRGLWRGPRLSQTQLEPTQPMIKEFGHKFDYYVKDDESFSSSVEPYDPATSKILMIQNDIVPFKDFSTDPKSIQLFTAMVEEATIHPSLPGQTFEEVVEDLVTAMWHAAETDRLSTQQSSSSASSYSSDDADDSFDNGPGNKSGNYLATQSSASVLQSDATLNLRLKLDKKYQSNADLATPFSASARQRDASLKIGTKADRNLNRRYCLKSMNAGAEGGHQRDGQSSTELSSARVQFQEPKPLTPCGCGWVEDRDWLEFKDKMEATAPKRDTTDIESSDEPFFIDSRAKAKNLNRLQRQSAQYYRRRGREIERYYSEKLASFSGDGVPFHNCLDVSGKPKDLLETQDQSSRFCDKRKQTVLSSDSPRCSRRVSHEGNTCKVTVVLPASGSNNSHNLDLSYQRQALRLDKLLSTSPLQLVFQKFHSCQQVSTSHHDGLADNSSSKPGIHRTPKPLPTNDDDNNSKTGIHKTPKMSPVNNDNNSNTGIHRTPKTPPTNDDGDYNRSAKVKPDPPSGGSSDSSESSSSSSSEESSSDDKSSADSQIHMDQEFTVDLAVAQIFTHHIGTNPQRALQGTNFSDEYGIMFDDMWLCLLCEISSVRKRHIGLARLESSMYLIPSCQEARFLIIIISNPAEKGTRSGLEAGRYFATLMCSPDFRQRMIKANTVDLMRELLIEESMMLERAHKFEAEKELEMFDTIKGGPGFSLKELFYPPFAGIRADLARRIPHYLSDYSDGVLGFKTLQKLFAAVLCLYFACILPLIALGYLLSTSTKGRIDTHPLHTLPPHTHILFRLSLHAPHILSTPPPPPNP</sequence>
<feature type="compositionally biased region" description="Low complexity" evidence="9">
    <location>
        <begin position="634"/>
        <end position="648"/>
    </location>
</feature>
<dbReference type="GeneID" id="101857435"/>
<evidence type="ECO:0000313" key="12">
    <source>
        <dbReference type="Proteomes" id="UP000694888"/>
    </source>
</evidence>
<keyword evidence="3" id="KW-0813">Transport</keyword>
<keyword evidence="5 10" id="KW-0812">Transmembrane</keyword>
<organism evidence="12 13">
    <name type="scientific">Aplysia californica</name>
    <name type="common">California sea hare</name>
    <dbReference type="NCBI Taxonomy" id="6500"/>
    <lineage>
        <taxon>Eukaryota</taxon>
        <taxon>Metazoa</taxon>
        <taxon>Spiralia</taxon>
        <taxon>Lophotrochozoa</taxon>
        <taxon>Mollusca</taxon>
        <taxon>Gastropoda</taxon>
        <taxon>Heterobranchia</taxon>
        <taxon>Euthyneura</taxon>
        <taxon>Tectipleura</taxon>
        <taxon>Aplysiida</taxon>
        <taxon>Aplysioidea</taxon>
        <taxon>Aplysiidae</taxon>
        <taxon>Aplysia</taxon>
    </lineage>
</organism>
<feature type="compositionally biased region" description="Basic residues" evidence="9">
    <location>
        <begin position="33"/>
        <end position="49"/>
    </location>
</feature>
<accession>A0ABM1W019</accession>
<comment type="subcellular location">
    <subcellularLocation>
        <location evidence="1">Cell membrane</location>
        <topology evidence="1">Multi-pass membrane protein</topology>
    </subcellularLocation>
</comment>
<keyword evidence="8 10" id="KW-0472">Membrane</keyword>
<feature type="compositionally biased region" description="Polar residues" evidence="9">
    <location>
        <begin position="593"/>
        <end position="604"/>
    </location>
</feature>
<evidence type="ECO:0000256" key="3">
    <source>
        <dbReference type="ARBA" id="ARBA00022448"/>
    </source>
</evidence>
<feature type="domain" description="Bicarbonate transporter-like transmembrane" evidence="11">
    <location>
        <begin position="830"/>
        <end position="894"/>
    </location>
</feature>
<evidence type="ECO:0000256" key="7">
    <source>
        <dbReference type="ARBA" id="ARBA00023065"/>
    </source>
</evidence>
<feature type="region of interest" description="Disordered" evidence="9">
    <location>
        <begin position="549"/>
        <end position="659"/>
    </location>
</feature>
<dbReference type="PANTHER" id="PTHR11453">
    <property type="entry name" value="ANION EXCHANGE PROTEIN"/>
    <property type="match status" value="1"/>
</dbReference>
<evidence type="ECO:0000256" key="6">
    <source>
        <dbReference type="ARBA" id="ARBA00022989"/>
    </source>
</evidence>
<feature type="non-terminal residue" evidence="13">
    <location>
        <position position="927"/>
    </location>
</feature>
<gene>
    <name evidence="13" type="primary">LOC101857435</name>
</gene>
<dbReference type="Proteomes" id="UP000694888">
    <property type="component" value="Unplaced"/>
</dbReference>
<evidence type="ECO:0000256" key="10">
    <source>
        <dbReference type="SAM" id="Phobius"/>
    </source>
</evidence>
<feature type="compositionally biased region" description="Low complexity" evidence="9">
    <location>
        <begin position="237"/>
        <end position="246"/>
    </location>
</feature>
<dbReference type="RefSeq" id="XP_035828012.1">
    <property type="nucleotide sequence ID" value="XM_035972119.1"/>
</dbReference>
<evidence type="ECO:0000256" key="5">
    <source>
        <dbReference type="ARBA" id="ARBA00022692"/>
    </source>
</evidence>
<keyword evidence="6 10" id="KW-1133">Transmembrane helix</keyword>
<dbReference type="Gene3D" id="3.40.930.10">
    <property type="entry name" value="Mannitol-specific EII, Chain A"/>
    <property type="match status" value="1"/>
</dbReference>
<evidence type="ECO:0000256" key="8">
    <source>
        <dbReference type="ARBA" id="ARBA00023136"/>
    </source>
</evidence>
<keyword evidence="4" id="KW-1003">Cell membrane</keyword>
<dbReference type="InterPro" id="IPR016152">
    <property type="entry name" value="PTrfase/Anion_transptr"/>
</dbReference>
<evidence type="ECO:0000256" key="4">
    <source>
        <dbReference type="ARBA" id="ARBA00022475"/>
    </source>
</evidence>
<dbReference type="Pfam" id="PF00955">
    <property type="entry name" value="HCO3_cotransp"/>
    <property type="match status" value="1"/>
</dbReference>
<evidence type="ECO:0000256" key="1">
    <source>
        <dbReference type="ARBA" id="ARBA00004651"/>
    </source>
</evidence>
<evidence type="ECO:0000256" key="2">
    <source>
        <dbReference type="ARBA" id="ARBA00010993"/>
    </source>
</evidence>
<dbReference type="PANTHER" id="PTHR11453:SF127">
    <property type="entry name" value="SOLUTE CARRIER FAMILY 4 MEMBER 11"/>
    <property type="match status" value="1"/>
</dbReference>
<dbReference type="SUPFAM" id="SSF55804">
    <property type="entry name" value="Phoshotransferase/anion transport protein"/>
    <property type="match status" value="1"/>
</dbReference>
<keyword evidence="12" id="KW-1185">Reference proteome</keyword>
<dbReference type="InterPro" id="IPR011531">
    <property type="entry name" value="HCO3_transpt-like_TM_dom"/>
</dbReference>
<evidence type="ECO:0000256" key="9">
    <source>
        <dbReference type="SAM" id="MobiDB-lite"/>
    </source>
</evidence>
<reference evidence="13" key="1">
    <citation type="submission" date="2025-08" db="UniProtKB">
        <authorList>
            <consortium name="RefSeq"/>
        </authorList>
    </citation>
    <scope>IDENTIFICATION</scope>
</reference>
<feature type="transmembrane region" description="Helical" evidence="10">
    <location>
        <begin position="862"/>
        <end position="884"/>
    </location>
</feature>
<dbReference type="InterPro" id="IPR003020">
    <property type="entry name" value="HCO3_transpt_euk"/>
</dbReference>
<feature type="region of interest" description="Disordered" evidence="9">
    <location>
        <begin position="1"/>
        <end position="135"/>
    </location>
</feature>
<evidence type="ECO:0000313" key="13">
    <source>
        <dbReference type="RefSeq" id="XP_035828012.1"/>
    </source>
</evidence>
<comment type="similarity">
    <text evidence="2">Belongs to the anion exchanger (TC 2.A.31) family.</text>
</comment>
<proteinExistence type="inferred from homology"/>
<dbReference type="Gene3D" id="1.10.287.570">
    <property type="entry name" value="Helical hairpin bin"/>
    <property type="match status" value="1"/>
</dbReference>